<dbReference type="GO" id="GO:0004177">
    <property type="term" value="F:aminopeptidase activity"/>
    <property type="evidence" value="ECO:0007669"/>
    <property type="project" value="UniProtKB-KW"/>
</dbReference>
<keyword evidence="3" id="KW-0645">Protease</keyword>
<dbReference type="EMBL" id="JAAOZC010000002">
    <property type="protein sequence ID" value="NIJ07394.1"/>
    <property type="molecule type" value="Genomic_DNA"/>
</dbReference>
<dbReference type="Proteomes" id="UP000727456">
    <property type="component" value="Unassembled WGS sequence"/>
</dbReference>
<comment type="caution">
    <text evidence="3">The sequence shown here is derived from an EMBL/GenBank/DDBJ whole genome shotgun (WGS) entry which is preliminary data.</text>
</comment>
<evidence type="ECO:0000313" key="3">
    <source>
        <dbReference type="EMBL" id="NIJ07394.1"/>
    </source>
</evidence>
<dbReference type="RefSeq" id="WP_243843278.1">
    <property type="nucleotide sequence ID" value="NZ_JAAOZC010000002.1"/>
</dbReference>
<dbReference type="InterPro" id="IPR001375">
    <property type="entry name" value="Peptidase_S9_cat"/>
</dbReference>
<evidence type="ECO:0000259" key="2">
    <source>
        <dbReference type="Pfam" id="PF00326"/>
    </source>
</evidence>
<feature type="domain" description="Peptidase S9 prolyl oligopeptidase catalytic" evidence="2">
    <location>
        <begin position="5"/>
        <end position="197"/>
    </location>
</feature>
<evidence type="ECO:0000313" key="4">
    <source>
        <dbReference type="Proteomes" id="UP000727456"/>
    </source>
</evidence>
<proteinExistence type="predicted"/>
<protein>
    <submittedName>
        <fullName evidence="3">Dipeptidyl aminopeptidase/acylaminoacyl peptidase</fullName>
    </submittedName>
</protein>
<gene>
    <name evidence="3" type="ORF">FHS31_000990</name>
</gene>
<dbReference type="Pfam" id="PF00326">
    <property type="entry name" value="Peptidase_S9"/>
    <property type="match status" value="1"/>
</dbReference>
<evidence type="ECO:0000256" key="1">
    <source>
        <dbReference type="ARBA" id="ARBA00022801"/>
    </source>
</evidence>
<keyword evidence="4" id="KW-1185">Reference proteome</keyword>
<dbReference type="PANTHER" id="PTHR42776:SF27">
    <property type="entry name" value="DIPEPTIDYL PEPTIDASE FAMILY MEMBER 6"/>
    <property type="match status" value="1"/>
</dbReference>
<sequence>MQSSIPNVRGSTGFGKRFVGLDNGPFKREDTVKDIGAFLDTLAADPAIDPARIAETGGSYGGYMCYASAIRYGARLKAASCIVAISNFVTFLEHTESYRRDLRRVEYGDERDPRQRAKLLAISPLTHAADLRIPLMVTTGGNDPRVPPSEAAQMVQAVRANGVPVWTMLAKDEGHGYAKKANVDYQFWATILFWQRTLLADPAR</sequence>
<keyword evidence="3" id="KW-0031">Aminopeptidase</keyword>
<accession>A0ABX0TRN3</accession>
<dbReference type="SUPFAM" id="SSF53474">
    <property type="entry name" value="alpha/beta-Hydrolases"/>
    <property type="match status" value="1"/>
</dbReference>
<keyword evidence="1" id="KW-0378">Hydrolase</keyword>
<reference evidence="3 4" key="1">
    <citation type="submission" date="2020-03" db="EMBL/GenBank/DDBJ databases">
        <title>Genomic Encyclopedia of Type Strains, Phase III (KMG-III): the genomes of soil and plant-associated and newly described type strains.</title>
        <authorList>
            <person name="Whitman W."/>
        </authorList>
    </citation>
    <scope>NUCLEOTIDE SEQUENCE [LARGE SCALE GENOMIC DNA]</scope>
    <source>
        <strain evidence="3 4">CECT 8804</strain>
    </source>
</reference>
<organism evidence="3 4">
    <name type="scientific">Sphingomonas vulcanisoli</name>
    <dbReference type="NCBI Taxonomy" id="1658060"/>
    <lineage>
        <taxon>Bacteria</taxon>
        <taxon>Pseudomonadati</taxon>
        <taxon>Pseudomonadota</taxon>
        <taxon>Alphaproteobacteria</taxon>
        <taxon>Sphingomonadales</taxon>
        <taxon>Sphingomonadaceae</taxon>
        <taxon>Sphingomonas</taxon>
    </lineage>
</organism>
<dbReference type="Gene3D" id="3.40.50.1820">
    <property type="entry name" value="alpha/beta hydrolase"/>
    <property type="match status" value="1"/>
</dbReference>
<name>A0ABX0TRN3_9SPHN</name>
<dbReference type="InterPro" id="IPR029058">
    <property type="entry name" value="AB_hydrolase_fold"/>
</dbReference>
<dbReference type="PANTHER" id="PTHR42776">
    <property type="entry name" value="SERINE PEPTIDASE S9 FAMILY MEMBER"/>
    <property type="match status" value="1"/>
</dbReference>